<keyword evidence="2" id="KW-1133">Transmembrane helix</keyword>
<dbReference type="InterPro" id="IPR053008">
    <property type="entry name" value="Phomopsin_biosynth_assoc"/>
</dbReference>
<dbReference type="VEuPathDB" id="FungiDB:G647_01555"/>
<keyword evidence="2" id="KW-0812">Transmembrane</keyword>
<dbReference type="OrthoDB" id="3501153at2759"/>
<keyword evidence="2" id="KW-0472">Membrane</keyword>
<accession>V9DT01</accession>
<evidence type="ECO:0000313" key="3">
    <source>
        <dbReference type="EMBL" id="ETI29102.1"/>
    </source>
</evidence>
<reference evidence="3 4" key="1">
    <citation type="submission" date="2013-03" db="EMBL/GenBank/DDBJ databases">
        <title>The Genome Sequence of Cladophialophora carrionii CBS 160.54.</title>
        <authorList>
            <consortium name="The Broad Institute Genomics Platform"/>
            <person name="Cuomo C."/>
            <person name="de Hoog S."/>
            <person name="Gorbushina A."/>
            <person name="Walker B."/>
            <person name="Young S.K."/>
            <person name="Zeng Q."/>
            <person name="Gargeya S."/>
            <person name="Fitzgerald M."/>
            <person name="Haas B."/>
            <person name="Abouelleil A."/>
            <person name="Allen A.W."/>
            <person name="Alvarado L."/>
            <person name="Arachchi H.M."/>
            <person name="Berlin A.M."/>
            <person name="Chapman S.B."/>
            <person name="Gainer-Dewar J."/>
            <person name="Goldberg J."/>
            <person name="Griggs A."/>
            <person name="Gujja S."/>
            <person name="Hansen M."/>
            <person name="Howarth C."/>
            <person name="Imamovic A."/>
            <person name="Ireland A."/>
            <person name="Larimer J."/>
            <person name="McCowan C."/>
            <person name="Murphy C."/>
            <person name="Pearson M."/>
            <person name="Poon T.W."/>
            <person name="Priest M."/>
            <person name="Roberts A."/>
            <person name="Saif S."/>
            <person name="Shea T."/>
            <person name="Sisk P."/>
            <person name="Sykes S."/>
            <person name="Wortman J."/>
            <person name="Nusbaum C."/>
            <person name="Birren B."/>
        </authorList>
    </citation>
    <scope>NUCLEOTIDE SEQUENCE [LARGE SCALE GENOMIC DNA]</scope>
    <source>
        <strain evidence="3 4">CBS 160.54</strain>
    </source>
</reference>
<evidence type="ECO:0000256" key="1">
    <source>
        <dbReference type="SAM" id="MobiDB-lite"/>
    </source>
</evidence>
<feature type="transmembrane region" description="Helical" evidence="2">
    <location>
        <begin position="62"/>
        <end position="83"/>
    </location>
</feature>
<evidence type="ECO:0000313" key="4">
    <source>
        <dbReference type="Proteomes" id="UP000030678"/>
    </source>
</evidence>
<proteinExistence type="predicted"/>
<dbReference type="Proteomes" id="UP000030678">
    <property type="component" value="Unassembled WGS sequence"/>
</dbReference>
<name>V9DT01_9EURO</name>
<organism evidence="3 4">
    <name type="scientific">Cladophialophora carrionii CBS 160.54</name>
    <dbReference type="NCBI Taxonomy" id="1279043"/>
    <lineage>
        <taxon>Eukaryota</taxon>
        <taxon>Fungi</taxon>
        <taxon>Dikarya</taxon>
        <taxon>Ascomycota</taxon>
        <taxon>Pezizomycotina</taxon>
        <taxon>Eurotiomycetes</taxon>
        <taxon>Chaetothyriomycetidae</taxon>
        <taxon>Chaetothyriales</taxon>
        <taxon>Herpotrichiellaceae</taxon>
        <taxon>Cladophialophora</taxon>
    </lineage>
</organism>
<sequence length="248" mass="28021">MNRPHLLKNGKCYHPARFDEDEVESIIGDDDDNNNGNDSDASSADYYPTPPKRYSAPVKVPAVLFMVFLALLLACATAILLVLRPISISNAEEPAESLTCGNSPEEAQSLDCRFDVMSFTWVPKPCFDEALMTDFLASPTQPWNWFTEPNVTVTSTADARALSFQDVRTGQFAELYVTNAYHSTHCTFTWKKLHRALTETGYLDSYIGSYEHTLHCEHMLLSRHLDPERVETTIRRKYITCRRRSGAG</sequence>
<dbReference type="HOGENOM" id="CLU_066042_4_0_1"/>
<dbReference type="PANTHER" id="PTHR35896">
    <property type="entry name" value="IG-LIKE DOMAIN-CONTAINING PROTEIN"/>
    <property type="match status" value="1"/>
</dbReference>
<gene>
    <name evidence="3" type="ORF">G647_01555</name>
</gene>
<dbReference type="EMBL" id="KB822697">
    <property type="protein sequence ID" value="ETI29102.1"/>
    <property type="molecule type" value="Genomic_DNA"/>
</dbReference>
<dbReference type="GeneID" id="19980048"/>
<dbReference type="RefSeq" id="XP_008723176.1">
    <property type="nucleotide sequence ID" value="XM_008724954.1"/>
</dbReference>
<feature type="compositionally biased region" description="Low complexity" evidence="1">
    <location>
        <begin position="34"/>
        <end position="45"/>
    </location>
</feature>
<dbReference type="AlphaFoldDB" id="V9DT01"/>
<feature type="region of interest" description="Disordered" evidence="1">
    <location>
        <begin position="26"/>
        <end position="48"/>
    </location>
</feature>
<protein>
    <submittedName>
        <fullName evidence="3">Uncharacterized protein</fullName>
    </submittedName>
</protein>
<evidence type="ECO:0000256" key="2">
    <source>
        <dbReference type="SAM" id="Phobius"/>
    </source>
</evidence>
<dbReference type="PANTHER" id="PTHR35896:SF3">
    <property type="entry name" value="MAJOR FACILITATOR SUPERFAMILY TRANSPORTER"/>
    <property type="match status" value="1"/>
</dbReference>